<gene>
    <name evidence="1" type="ORF">TRN7648_03281</name>
</gene>
<sequence length="67" mass="7645">MRAFDALPRPLRAWMAQAALPWSPTSCRRIWVKAQAQGASLEDVLARLDRAEQRTLARDRLSRLALD</sequence>
<protein>
    <submittedName>
        <fullName evidence="1">Uncharacterized protein</fullName>
    </submittedName>
</protein>
<dbReference type="AlphaFoldDB" id="A0A0P1GHF4"/>
<dbReference type="InterPro" id="IPR045386">
    <property type="entry name" value="DUF6525"/>
</dbReference>
<accession>A0A0P1GHF4</accession>
<dbReference type="EMBL" id="CYSE01000006">
    <property type="protein sequence ID" value="CUH80998.1"/>
    <property type="molecule type" value="Genomic_DNA"/>
</dbReference>
<dbReference type="Pfam" id="PF20135">
    <property type="entry name" value="DUF6525"/>
    <property type="match status" value="1"/>
</dbReference>
<dbReference type="STRING" id="441103.TRN7648_03281"/>
<organism evidence="1 2">
    <name type="scientific">Tropicibacter naphthalenivorans</name>
    <dbReference type="NCBI Taxonomy" id="441103"/>
    <lineage>
        <taxon>Bacteria</taxon>
        <taxon>Pseudomonadati</taxon>
        <taxon>Pseudomonadota</taxon>
        <taxon>Alphaproteobacteria</taxon>
        <taxon>Rhodobacterales</taxon>
        <taxon>Roseobacteraceae</taxon>
        <taxon>Tropicibacter</taxon>
    </lineage>
</organism>
<reference evidence="1 2" key="1">
    <citation type="submission" date="2015-09" db="EMBL/GenBank/DDBJ databases">
        <authorList>
            <consortium name="Swine Surveillance"/>
        </authorList>
    </citation>
    <scope>NUCLEOTIDE SEQUENCE [LARGE SCALE GENOMIC DNA]</scope>
    <source>
        <strain evidence="1 2">CECT 7648</strain>
    </source>
</reference>
<proteinExistence type="predicted"/>
<name>A0A0P1GHF4_9RHOB</name>
<keyword evidence="2" id="KW-1185">Reference proteome</keyword>
<dbReference type="Proteomes" id="UP000054935">
    <property type="component" value="Unassembled WGS sequence"/>
</dbReference>
<evidence type="ECO:0000313" key="2">
    <source>
        <dbReference type="Proteomes" id="UP000054935"/>
    </source>
</evidence>
<evidence type="ECO:0000313" key="1">
    <source>
        <dbReference type="EMBL" id="CUH80998.1"/>
    </source>
</evidence>